<feature type="compositionally biased region" description="Polar residues" evidence="1">
    <location>
        <begin position="13"/>
        <end position="25"/>
    </location>
</feature>
<comment type="caution">
    <text evidence="2">The sequence shown here is derived from an EMBL/GenBank/DDBJ whole genome shotgun (WGS) entry which is preliminary data.</text>
</comment>
<dbReference type="AlphaFoldDB" id="A0ABD3J5D5"/>
<protein>
    <submittedName>
        <fullName evidence="2">Uncharacterized protein</fullName>
    </submittedName>
</protein>
<keyword evidence="3" id="KW-1185">Reference proteome</keyword>
<evidence type="ECO:0000313" key="2">
    <source>
        <dbReference type="EMBL" id="KAL3720356.1"/>
    </source>
</evidence>
<feature type="compositionally biased region" description="Basic and acidic residues" evidence="1">
    <location>
        <begin position="76"/>
        <end position="91"/>
    </location>
</feature>
<dbReference type="EMBL" id="JBJKBG010000010">
    <property type="protein sequence ID" value="KAL3720356.1"/>
    <property type="molecule type" value="Genomic_DNA"/>
</dbReference>
<dbReference type="Proteomes" id="UP001634007">
    <property type="component" value="Unassembled WGS sequence"/>
</dbReference>
<feature type="region of interest" description="Disordered" evidence="1">
    <location>
        <begin position="76"/>
        <end position="137"/>
    </location>
</feature>
<reference evidence="2 3" key="1">
    <citation type="submission" date="2024-11" db="EMBL/GenBank/DDBJ databases">
        <title>Chromosome-level genome assembly of Eucalyptus globulus Labill. provides insights into its genome evolution.</title>
        <authorList>
            <person name="Li X."/>
        </authorList>
    </citation>
    <scope>NUCLEOTIDE SEQUENCE [LARGE SCALE GENOMIC DNA]</scope>
    <source>
        <strain evidence="2">CL2024</strain>
        <tissue evidence="2">Fresh tender leaves</tissue>
    </source>
</reference>
<feature type="region of interest" description="Disordered" evidence="1">
    <location>
        <begin position="11"/>
        <end position="34"/>
    </location>
</feature>
<organism evidence="2 3">
    <name type="scientific">Eucalyptus globulus</name>
    <name type="common">Tasmanian blue gum</name>
    <dbReference type="NCBI Taxonomy" id="34317"/>
    <lineage>
        <taxon>Eukaryota</taxon>
        <taxon>Viridiplantae</taxon>
        <taxon>Streptophyta</taxon>
        <taxon>Embryophyta</taxon>
        <taxon>Tracheophyta</taxon>
        <taxon>Spermatophyta</taxon>
        <taxon>Magnoliopsida</taxon>
        <taxon>eudicotyledons</taxon>
        <taxon>Gunneridae</taxon>
        <taxon>Pentapetalae</taxon>
        <taxon>rosids</taxon>
        <taxon>malvids</taxon>
        <taxon>Myrtales</taxon>
        <taxon>Myrtaceae</taxon>
        <taxon>Myrtoideae</taxon>
        <taxon>Eucalypteae</taxon>
        <taxon>Eucalyptus</taxon>
    </lineage>
</organism>
<gene>
    <name evidence="2" type="ORF">ACJRO7_005218</name>
</gene>
<feature type="compositionally biased region" description="Basic and acidic residues" evidence="1">
    <location>
        <begin position="109"/>
        <end position="130"/>
    </location>
</feature>
<evidence type="ECO:0000256" key="1">
    <source>
        <dbReference type="SAM" id="MobiDB-lite"/>
    </source>
</evidence>
<sequence>MLRPGFALAHRAMQSSRRGQLSMGTGASMGRRRKRRPSLLGLGDEFASPHAMLVYNSMSKQEKEVVSVLPEIKLKKSNETEGSEMKGDGRIVADGSTSPSAVEARRKKIQLELDLNEKPPEDDKNDDKDYGSGNGVL</sequence>
<proteinExistence type="predicted"/>
<accession>A0ABD3J5D5</accession>
<evidence type="ECO:0000313" key="3">
    <source>
        <dbReference type="Proteomes" id="UP001634007"/>
    </source>
</evidence>
<name>A0ABD3J5D5_EUCGL</name>